<evidence type="ECO:0000313" key="1">
    <source>
        <dbReference type="EMBL" id="MPC32623.1"/>
    </source>
</evidence>
<organism evidence="1 2">
    <name type="scientific">Portunus trituberculatus</name>
    <name type="common">Swimming crab</name>
    <name type="synonym">Neptunus trituberculatus</name>
    <dbReference type="NCBI Taxonomy" id="210409"/>
    <lineage>
        <taxon>Eukaryota</taxon>
        <taxon>Metazoa</taxon>
        <taxon>Ecdysozoa</taxon>
        <taxon>Arthropoda</taxon>
        <taxon>Crustacea</taxon>
        <taxon>Multicrustacea</taxon>
        <taxon>Malacostraca</taxon>
        <taxon>Eumalacostraca</taxon>
        <taxon>Eucarida</taxon>
        <taxon>Decapoda</taxon>
        <taxon>Pleocyemata</taxon>
        <taxon>Brachyura</taxon>
        <taxon>Eubrachyura</taxon>
        <taxon>Portunoidea</taxon>
        <taxon>Portunidae</taxon>
        <taxon>Portuninae</taxon>
        <taxon>Portunus</taxon>
    </lineage>
</organism>
<gene>
    <name evidence="1" type="ORF">E2C01_025945</name>
</gene>
<keyword evidence="2" id="KW-1185">Reference proteome</keyword>
<dbReference type="Proteomes" id="UP000324222">
    <property type="component" value="Unassembled WGS sequence"/>
</dbReference>
<reference evidence="1 2" key="1">
    <citation type="submission" date="2019-05" db="EMBL/GenBank/DDBJ databases">
        <title>Another draft genome of Portunus trituberculatus and its Hox gene families provides insights of decapod evolution.</title>
        <authorList>
            <person name="Jeong J.-H."/>
            <person name="Song I."/>
            <person name="Kim S."/>
            <person name="Choi T."/>
            <person name="Kim D."/>
            <person name="Ryu S."/>
            <person name="Kim W."/>
        </authorList>
    </citation>
    <scope>NUCLEOTIDE SEQUENCE [LARGE SCALE GENOMIC DNA]</scope>
    <source>
        <tissue evidence="1">Muscle</tissue>
    </source>
</reference>
<proteinExistence type="predicted"/>
<dbReference type="EMBL" id="VSRR010002663">
    <property type="protein sequence ID" value="MPC32623.1"/>
    <property type="molecule type" value="Genomic_DNA"/>
</dbReference>
<comment type="caution">
    <text evidence="1">The sequence shown here is derived from an EMBL/GenBank/DDBJ whole genome shotgun (WGS) entry which is preliminary data.</text>
</comment>
<name>A0A5B7EHV5_PORTR</name>
<protein>
    <submittedName>
        <fullName evidence="1">Uncharacterized protein</fullName>
    </submittedName>
</protein>
<sequence length="106" mass="12088">MDVTISFRRLLLPSAALPPSPSPPRSAPTLWSPNSKTFWKYRPVDVCSYGNPKVIVLHSHPRVAGRRITPYRHLVHICTQPTTTHVKNNEATHYRITYFNQDVVLA</sequence>
<dbReference type="AlphaFoldDB" id="A0A5B7EHV5"/>
<evidence type="ECO:0000313" key="2">
    <source>
        <dbReference type="Proteomes" id="UP000324222"/>
    </source>
</evidence>
<accession>A0A5B7EHV5</accession>